<dbReference type="FunFam" id="3.80.10.10:FF:000383">
    <property type="entry name" value="Leucine-rich repeat receptor protein kinase EMS1"/>
    <property type="match status" value="1"/>
</dbReference>
<feature type="signal peptide" evidence="11">
    <location>
        <begin position="1"/>
        <end position="18"/>
    </location>
</feature>
<dbReference type="Pfam" id="PF13855">
    <property type="entry name" value="LRR_8"/>
    <property type="match status" value="4"/>
</dbReference>
<evidence type="ECO:0000256" key="10">
    <source>
        <dbReference type="SAM" id="Phobius"/>
    </source>
</evidence>
<dbReference type="FunFam" id="3.80.10.10:FF:000213">
    <property type="entry name" value="Tyrosine-sulfated glycopeptide receptor 1"/>
    <property type="match status" value="1"/>
</dbReference>
<evidence type="ECO:0000313" key="13">
    <source>
        <dbReference type="EMBL" id="KZM82760.1"/>
    </source>
</evidence>
<dbReference type="InterPro" id="IPR013210">
    <property type="entry name" value="LRR_N_plant-typ"/>
</dbReference>
<dbReference type="OMA" id="WICQTIH"/>
<keyword evidence="11" id="KW-0732">Signal</keyword>
<dbReference type="PRINTS" id="PR00019">
    <property type="entry name" value="LEURICHRPT"/>
</dbReference>
<evidence type="ECO:0000256" key="1">
    <source>
        <dbReference type="ARBA" id="ARBA00004236"/>
    </source>
</evidence>
<keyword evidence="5 10" id="KW-0812">Transmembrane</keyword>
<keyword evidence="7 10" id="KW-1133">Transmembrane helix</keyword>
<keyword evidence="9" id="KW-0325">Glycoprotein</keyword>
<dbReference type="GO" id="GO:0051707">
    <property type="term" value="P:response to other organism"/>
    <property type="evidence" value="ECO:0007669"/>
    <property type="project" value="UniProtKB-ARBA"/>
</dbReference>
<dbReference type="GO" id="GO:0006952">
    <property type="term" value="P:defense response"/>
    <property type="evidence" value="ECO:0007669"/>
    <property type="project" value="UniProtKB-ARBA"/>
</dbReference>
<evidence type="ECO:0000256" key="5">
    <source>
        <dbReference type="ARBA" id="ARBA00022692"/>
    </source>
</evidence>
<keyword evidence="4" id="KW-0433">Leucine-rich repeat</keyword>
<dbReference type="InterPro" id="IPR001611">
    <property type="entry name" value="Leu-rich_rpt"/>
</dbReference>
<comment type="subcellular location">
    <subcellularLocation>
        <location evidence="1">Cell membrane</location>
    </subcellularLocation>
</comment>
<organism evidence="13">
    <name type="scientific">Daucus carota subsp. sativus</name>
    <name type="common">Carrot</name>
    <dbReference type="NCBI Taxonomy" id="79200"/>
    <lineage>
        <taxon>Eukaryota</taxon>
        <taxon>Viridiplantae</taxon>
        <taxon>Streptophyta</taxon>
        <taxon>Embryophyta</taxon>
        <taxon>Tracheophyta</taxon>
        <taxon>Spermatophyta</taxon>
        <taxon>Magnoliopsida</taxon>
        <taxon>eudicotyledons</taxon>
        <taxon>Gunneridae</taxon>
        <taxon>Pentapetalae</taxon>
        <taxon>asterids</taxon>
        <taxon>campanulids</taxon>
        <taxon>Apiales</taxon>
        <taxon>Apiaceae</taxon>
        <taxon>Apioideae</taxon>
        <taxon>Scandiceae</taxon>
        <taxon>Daucinae</taxon>
        <taxon>Daucus</taxon>
        <taxon>Daucus sect. Daucus</taxon>
    </lineage>
</organism>
<dbReference type="Gramene" id="KZM82760">
    <property type="protein sequence ID" value="KZM82760"/>
    <property type="gene ID" value="DCAR_030329"/>
</dbReference>
<evidence type="ECO:0000259" key="12">
    <source>
        <dbReference type="Pfam" id="PF08263"/>
    </source>
</evidence>
<keyword evidence="3" id="KW-1003">Cell membrane</keyword>
<dbReference type="OrthoDB" id="676979at2759"/>
<evidence type="ECO:0000256" key="9">
    <source>
        <dbReference type="ARBA" id="ARBA00023180"/>
    </source>
</evidence>
<keyword evidence="6" id="KW-0677">Repeat</keyword>
<gene>
    <name evidence="13" type="ORF">DCAR_030329</name>
</gene>
<evidence type="ECO:0000256" key="11">
    <source>
        <dbReference type="SAM" id="SignalP"/>
    </source>
</evidence>
<dbReference type="STRING" id="79200.A0A175YHM8"/>
<protein>
    <recommendedName>
        <fullName evidence="12">Leucine-rich repeat-containing N-terminal plant-type domain-containing protein</fullName>
    </recommendedName>
</protein>
<proteinExistence type="inferred from homology"/>
<dbReference type="Pfam" id="PF00560">
    <property type="entry name" value="LRR_1"/>
    <property type="match status" value="1"/>
</dbReference>
<dbReference type="SMART" id="SM00369">
    <property type="entry name" value="LRR_TYP"/>
    <property type="match status" value="8"/>
</dbReference>
<dbReference type="SUPFAM" id="SSF52058">
    <property type="entry name" value="L domain-like"/>
    <property type="match status" value="2"/>
</dbReference>
<evidence type="ECO:0000256" key="2">
    <source>
        <dbReference type="ARBA" id="ARBA00009592"/>
    </source>
</evidence>
<dbReference type="KEGG" id="dcr:108201502"/>
<evidence type="ECO:0000256" key="3">
    <source>
        <dbReference type="ARBA" id="ARBA00022475"/>
    </source>
</evidence>
<accession>A0A175YHM8</accession>
<keyword evidence="8 10" id="KW-0472">Membrane</keyword>
<feature type="domain" description="Leucine-rich repeat-containing N-terminal plant-type" evidence="12">
    <location>
        <begin position="26"/>
        <end position="61"/>
    </location>
</feature>
<dbReference type="GO" id="GO:0005886">
    <property type="term" value="C:plasma membrane"/>
    <property type="evidence" value="ECO:0007669"/>
    <property type="project" value="UniProtKB-SubCell"/>
</dbReference>
<evidence type="ECO:0000256" key="6">
    <source>
        <dbReference type="ARBA" id="ARBA00022737"/>
    </source>
</evidence>
<evidence type="ECO:0000256" key="8">
    <source>
        <dbReference type="ARBA" id="ARBA00023136"/>
    </source>
</evidence>
<dbReference type="Gene3D" id="3.80.10.10">
    <property type="entry name" value="Ribonuclease Inhibitor"/>
    <property type="match status" value="5"/>
</dbReference>
<dbReference type="InterPro" id="IPR052595">
    <property type="entry name" value="LRRC69/RLP"/>
</dbReference>
<dbReference type="PANTHER" id="PTHR48057:SF18">
    <property type="entry name" value="REPEAT RECEPTOR-LIKE PROTEIN KINASE FAMILY PROTEIN, PUTATIVE-RELATED"/>
    <property type="match status" value="1"/>
</dbReference>
<feature type="chain" id="PRO_5008044564" description="Leucine-rich repeat-containing N-terminal plant-type domain-containing protein" evidence="11">
    <location>
        <begin position="19"/>
        <end position="705"/>
    </location>
</feature>
<reference evidence="13" key="1">
    <citation type="journal article" date="2016" name="Nat. Genet.">
        <title>A high-quality carrot genome assembly provides new insights into carotenoid accumulation and asterid genome evolution.</title>
        <authorList>
            <person name="Iorizzo M."/>
            <person name="Ellison S."/>
            <person name="Senalik D."/>
            <person name="Zeng P."/>
            <person name="Satapoomin P."/>
            <person name="Huang J."/>
            <person name="Bowman M."/>
            <person name="Iovene M."/>
            <person name="Sanseverino W."/>
            <person name="Cavagnaro P."/>
            <person name="Yildiz M."/>
            <person name="Macko-Podgorni A."/>
            <person name="Moranska E."/>
            <person name="Grzebelus E."/>
            <person name="Grzebelus D."/>
            <person name="Ashrafi H."/>
            <person name="Zheng Z."/>
            <person name="Cheng S."/>
            <person name="Spooner D."/>
            <person name="Van Deynze A."/>
            <person name="Simon P."/>
        </authorList>
    </citation>
    <scope>NUCLEOTIDE SEQUENCE [LARGE SCALE GENOMIC DNA]</scope>
    <source>
        <tissue evidence="13">Leaf</tissue>
    </source>
</reference>
<dbReference type="AlphaFoldDB" id="A0A175YHM8"/>
<feature type="transmembrane region" description="Helical" evidence="10">
    <location>
        <begin position="655"/>
        <end position="684"/>
    </location>
</feature>
<dbReference type="PANTHER" id="PTHR48057">
    <property type="entry name" value="LEUCINE-RICH REPEAT SERINE/THREONINE-PROTEIN KINASE 1"/>
    <property type="match status" value="1"/>
</dbReference>
<dbReference type="Pfam" id="PF08263">
    <property type="entry name" value="LRRNT_2"/>
    <property type="match status" value="1"/>
</dbReference>
<dbReference type="EMBL" id="LNRQ01000009">
    <property type="protein sequence ID" value="KZM82760.1"/>
    <property type="molecule type" value="Genomic_DNA"/>
</dbReference>
<dbReference type="InterPro" id="IPR003591">
    <property type="entry name" value="Leu-rich_rpt_typical-subtyp"/>
</dbReference>
<evidence type="ECO:0000256" key="4">
    <source>
        <dbReference type="ARBA" id="ARBA00022614"/>
    </source>
</evidence>
<comment type="similarity">
    <text evidence="2">Belongs to the RLP family.</text>
</comment>
<name>A0A175YHM8_DAUCS</name>
<sequence>MGISIFVCLCFLARATDSKNLACDLQDFTALVGFLNDLESGIGGWGNDSVADCCTWPGVTCEFVHHIANITLSRVVSLELPHKRLKGKLNKSLGGLEYLRVLNLSNNFFWDHLPNELFRFKFLEVLDLSSNDFIGNLTAEISLPSLLVLNLSDNWLEGLFSTGICGVASRLQVLDLSLNLFTDKIPQTIRNCSFLEVLSLGSNYFEGNLPEDLFQLSKLRELNVEDNQFTGLLSPNVSKLTNLVEFEISTNGFFGTFPDTFYNLRKLKRFSANSNRFIGSLPPSLTSSQSIISLNVRNNSLNGSIALNCSSMVSLISLALSSNSFSGPFPENLSSCKKLTSLDLSRNKFSSQLPESFKNLTSLSYLSLSNCSLQNLTATLAILQHCQNLSFLVLTLNFRDEVMPDYNHLQFSRLTTLVIANCPLSGSVPYWLQSCSNLQLLDLSWNRLTGHIPNFLGAMKLLFYLDLSRNMLSEEIPEGLTKLENLSNQNVTLVELSKDFYIFTSSSTARGLRYNLIQGLPPTLDLSSNHLTGPIMAEFGNLKQLHVLNLSNNNLSGHIPESLSNITSLETLDLSDNSLIGIIPPSFARLSFLSKFSVAFNKLSGHIPTGGQFSTFPESSFAGNEDLCAYKSTRCPSVPEEKPGENPIELEDEKVFVIGLPFATGAVAGFILVVTICYLSGWLFREEDTQKRVEIAWKRMFSTSH</sequence>
<evidence type="ECO:0000256" key="7">
    <source>
        <dbReference type="ARBA" id="ARBA00022989"/>
    </source>
</evidence>
<comment type="caution">
    <text evidence="13">The sequence shown here is derived from an EMBL/GenBank/DDBJ whole genome shotgun (WGS) entry which is preliminary data.</text>
</comment>
<dbReference type="InterPro" id="IPR032675">
    <property type="entry name" value="LRR_dom_sf"/>
</dbReference>